<dbReference type="EMBL" id="QKOX01000008">
    <property type="protein sequence ID" value="RWT23329.1"/>
    <property type="molecule type" value="Genomic_DNA"/>
</dbReference>
<organism evidence="1 2">
    <name type="scientific">Raoultella planticola</name>
    <name type="common">Klebsiella planticola</name>
    <dbReference type="NCBI Taxonomy" id="575"/>
    <lineage>
        <taxon>Bacteria</taxon>
        <taxon>Pseudomonadati</taxon>
        <taxon>Pseudomonadota</taxon>
        <taxon>Gammaproteobacteria</taxon>
        <taxon>Enterobacterales</taxon>
        <taxon>Enterobacteriaceae</taxon>
        <taxon>Klebsiella/Raoultella group</taxon>
        <taxon>Raoultella</taxon>
    </lineage>
</organism>
<protein>
    <recommendedName>
        <fullName evidence="3">GGDEF domain-containing protein</fullName>
    </recommendedName>
</protein>
<proteinExistence type="predicted"/>
<evidence type="ECO:0000313" key="2">
    <source>
        <dbReference type="Proteomes" id="UP000288843"/>
    </source>
</evidence>
<gene>
    <name evidence="1" type="ORF">DN603_09525</name>
</gene>
<evidence type="ECO:0008006" key="3">
    <source>
        <dbReference type="Google" id="ProtNLM"/>
    </source>
</evidence>
<sequence>MRQFGLLLSRYHSRINLPAIIGGEEFALLIRTTSISQVEIIVHQVMQVTCNM</sequence>
<comment type="caution">
    <text evidence="1">The sequence shown here is derived from an EMBL/GenBank/DDBJ whole genome shotgun (WGS) entry which is preliminary data.</text>
</comment>
<reference evidence="1 2" key="1">
    <citation type="submission" date="2018-06" db="EMBL/GenBank/DDBJ databases">
        <title>Carbapenemase-producing Enterobacteriaceae present in wastewater treatment plant effluent and nearby surface waters in the US.</title>
        <authorList>
            <person name="Mathys D.A."/>
            <person name="Mollenkopf D.F."/>
            <person name="Feicht S.M."/>
            <person name="Adams R.J."/>
            <person name="Albers A.L."/>
            <person name="Stuever D.M."/>
            <person name="Daniels J.B."/>
            <person name="Wittum T.E."/>
        </authorList>
    </citation>
    <scope>NUCLEOTIDE SEQUENCE [LARGE SCALE GENOMIC DNA]</scope>
    <source>
        <strain evidence="1 2">GEO_47_Down_B</strain>
    </source>
</reference>
<dbReference type="AlphaFoldDB" id="A0A443VP82"/>
<name>A0A443VP82_RAOPL</name>
<dbReference type="Proteomes" id="UP000288843">
    <property type="component" value="Unassembled WGS sequence"/>
</dbReference>
<evidence type="ECO:0000313" key="1">
    <source>
        <dbReference type="EMBL" id="RWT23329.1"/>
    </source>
</evidence>
<accession>A0A443VP82</accession>